<organism evidence="6">
    <name type="scientific">Cyprideis torosa</name>
    <dbReference type="NCBI Taxonomy" id="163714"/>
    <lineage>
        <taxon>Eukaryota</taxon>
        <taxon>Metazoa</taxon>
        <taxon>Ecdysozoa</taxon>
        <taxon>Arthropoda</taxon>
        <taxon>Crustacea</taxon>
        <taxon>Oligostraca</taxon>
        <taxon>Ostracoda</taxon>
        <taxon>Podocopa</taxon>
        <taxon>Podocopida</taxon>
        <taxon>Cytherocopina</taxon>
        <taxon>Cytheroidea</taxon>
        <taxon>Cytherideidae</taxon>
        <taxon>Cyprideis</taxon>
    </lineage>
</organism>
<keyword evidence="3" id="KW-0539">Nucleus</keyword>
<sequence length="1042" mass="116818">SFVYGGYGWRNSSEEYRDHGLTPPSQPAPVPKLEVTPPVRFSRSGGVSPEEGRVGILGSMLSKLTGGGRSKSGISQTEKSNLLENSDFHSSYESSSVSPSPSPTPTRKVLLCQCEWVDGVVAVEVEVEVVDMELELLESNEGKMSAKPGNKKWLTSSTPEGKPTNVLAKEPGQLKRLQQKQSTLTKGSFRGGVSKKGSISLEEDDEEIPSDSESDEGMGQSMEHSEAGGEKENKKRKKKKKKKTSNGGERPALTSLTGELKKMEKEFAKIRRRSMKGDVEDEEREIRQMEKKLKMDKKTRRGAVRKSLTEDGLDYLLEMCDPETVKGAADKEMKSVLTLENGDSDLEEDLAEALGKKAVEAIEPHVAAEKADSIARVKAVIDQPTQPSLLVQCDQQRPSSLELGQNFCELTSPPMMIVPCAVQLSIEVSSAVDRDHAYILTTLQRLIHLIQGVELLDILTGVFSLAKLGVDEDSKVGNPQVQCPLDLVVISEVGGTWEFSPQRTRQNSAAFGSAFNRRGTPNGGGFFDQGIPFLIVTSGSYIPPAKRAEMLATSEADDKDQEEASKVFRRIKGIMNRLSEATLPSTLSQLESLYSSHPRALVNRTLFESVTSALLRRHILTAERILLEHCLLIVALTANIGTEVGAHFLQATVQLLDQHLNGRKEIEDKMLDNIVFFLGHLHSFKVTSHHLIFDVLKKLLEDFSEKSVELLLFSRVEYMLEVLLAIRNNNKMKVPGFDPALIQHYKKLKPTLLRTGATTQELTIGYQDLLNADSTGRWWIVGSAWAGTSLDAKQKASKSTESEPTFSQDLLDLAKRMRMNTEIRRRVFCVLVSAEDFVEAFEKMLKLSLNKHQEREIIHVTMETMLQEKPYNPYYSHLVARFCQYDRRFQLTTQFTLWDKLKGISDTKNWQVSHLAKFIAHLFLEMTLPISILKVIEFSDLNRPLVRFLRQVLVTVLLTPEDKLAVTQVFLRASKSDQLRKFRESLKLFIRQFILKEVFDKEGGSRGKVGMEALDDRQRQKLRERAALAEEALSAREKKLKL</sequence>
<reference evidence="6" key="1">
    <citation type="submission" date="2020-11" db="EMBL/GenBank/DDBJ databases">
        <authorList>
            <person name="Tran Van P."/>
        </authorList>
    </citation>
    <scope>NUCLEOTIDE SEQUENCE</scope>
</reference>
<dbReference type="InterPro" id="IPR003891">
    <property type="entry name" value="Initiation_fac_eIF4g_MI"/>
</dbReference>
<evidence type="ECO:0000256" key="2">
    <source>
        <dbReference type="ARBA" id="ARBA00006856"/>
    </source>
</evidence>
<dbReference type="PROSITE" id="PS51366">
    <property type="entry name" value="MI"/>
    <property type="match status" value="1"/>
</dbReference>
<dbReference type="InterPro" id="IPR003890">
    <property type="entry name" value="MIF4G-like_typ-3"/>
</dbReference>
<feature type="compositionally biased region" description="Acidic residues" evidence="5">
    <location>
        <begin position="201"/>
        <end position="216"/>
    </location>
</feature>
<feature type="region of interest" description="Disordered" evidence="5">
    <location>
        <begin position="141"/>
        <end position="261"/>
    </location>
</feature>
<evidence type="ECO:0000256" key="5">
    <source>
        <dbReference type="SAM" id="MobiDB-lite"/>
    </source>
</evidence>
<dbReference type="GO" id="GO:0003723">
    <property type="term" value="F:RNA binding"/>
    <property type="evidence" value="ECO:0007669"/>
    <property type="project" value="InterPro"/>
</dbReference>
<feature type="compositionally biased region" description="Low complexity" evidence="5">
    <location>
        <begin position="88"/>
        <end position="99"/>
    </location>
</feature>
<dbReference type="PANTHER" id="PTHR18034:SF4">
    <property type="entry name" value="NUCLEOLAR MIF4G DOMAIN-CONTAINING PROTEIN 1"/>
    <property type="match status" value="1"/>
</dbReference>
<evidence type="ECO:0000313" key="6">
    <source>
        <dbReference type="EMBL" id="CAD7222405.1"/>
    </source>
</evidence>
<proteinExistence type="inferred from homology"/>
<comment type="subcellular location">
    <subcellularLocation>
        <location evidence="1">Nucleus</location>
        <location evidence="1">Nucleolus</location>
    </subcellularLocation>
</comment>
<evidence type="ECO:0000256" key="4">
    <source>
        <dbReference type="SAM" id="Coils"/>
    </source>
</evidence>
<feature type="compositionally biased region" description="Basic residues" evidence="5">
    <location>
        <begin position="234"/>
        <end position="244"/>
    </location>
</feature>
<dbReference type="GO" id="GO:0005730">
    <property type="term" value="C:nucleolus"/>
    <property type="evidence" value="ECO:0007669"/>
    <property type="project" value="UniProtKB-SubCell"/>
</dbReference>
<feature type="compositionally biased region" description="Polar residues" evidence="5">
    <location>
        <begin position="72"/>
        <end position="84"/>
    </location>
</feature>
<name>A0A7R8W0H8_9CRUS</name>
<dbReference type="SMART" id="SM00544">
    <property type="entry name" value="MA3"/>
    <property type="match status" value="1"/>
</dbReference>
<dbReference type="Pfam" id="PF02854">
    <property type="entry name" value="MIF4G"/>
    <property type="match status" value="1"/>
</dbReference>
<dbReference type="Pfam" id="PF02847">
    <property type="entry name" value="MA3"/>
    <property type="match status" value="1"/>
</dbReference>
<accession>A0A7R8W0H8</accession>
<dbReference type="InterPro" id="IPR050781">
    <property type="entry name" value="CWC22_splicing_factor"/>
</dbReference>
<dbReference type="OrthoDB" id="10260961at2759"/>
<dbReference type="SUPFAM" id="SSF48371">
    <property type="entry name" value="ARM repeat"/>
    <property type="match status" value="1"/>
</dbReference>
<dbReference type="Gene3D" id="1.25.40.180">
    <property type="match status" value="1"/>
</dbReference>
<feature type="non-terminal residue" evidence="6">
    <location>
        <position position="1"/>
    </location>
</feature>
<dbReference type="PANTHER" id="PTHR18034">
    <property type="entry name" value="CELL CYCLE CONTROL PROTEIN CWF22-RELATED"/>
    <property type="match status" value="1"/>
</dbReference>
<feature type="region of interest" description="Disordered" evidence="5">
    <location>
        <begin position="13"/>
        <end position="106"/>
    </location>
</feature>
<dbReference type="InterPro" id="IPR016024">
    <property type="entry name" value="ARM-type_fold"/>
</dbReference>
<comment type="similarity">
    <text evidence="2">Belongs to the CWC22 family.</text>
</comment>
<evidence type="ECO:0000256" key="3">
    <source>
        <dbReference type="ARBA" id="ARBA00023242"/>
    </source>
</evidence>
<feature type="compositionally biased region" description="Basic and acidic residues" evidence="5">
    <location>
        <begin position="223"/>
        <end position="233"/>
    </location>
</feature>
<dbReference type="GO" id="GO:0042274">
    <property type="term" value="P:ribosomal small subunit biogenesis"/>
    <property type="evidence" value="ECO:0007669"/>
    <property type="project" value="TreeGrafter"/>
</dbReference>
<evidence type="ECO:0000256" key="1">
    <source>
        <dbReference type="ARBA" id="ARBA00004604"/>
    </source>
</evidence>
<gene>
    <name evidence="6" type="ORF">CTOB1V02_LOCUS414</name>
</gene>
<feature type="coiled-coil region" evidence="4">
    <location>
        <begin position="1011"/>
        <end position="1039"/>
    </location>
</feature>
<keyword evidence="4" id="KW-0175">Coiled coil</keyword>
<dbReference type="EMBL" id="OB660055">
    <property type="protein sequence ID" value="CAD7222405.1"/>
    <property type="molecule type" value="Genomic_DNA"/>
</dbReference>
<protein>
    <submittedName>
        <fullName evidence="6">Uncharacterized protein</fullName>
    </submittedName>
</protein>
<dbReference type="AlphaFoldDB" id="A0A7R8W0H8"/>